<dbReference type="EMBL" id="JAEPRB010000169">
    <property type="protein sequence ID" value="KAG2219676.1"/>
    <property type="molecule type" value="Genomic_DNA"/>
</dbReference>
<dbReference type="AlphaFoldDB" id="A0A8H7S188"/>
<evidence type="ECO:0000313" key="1">
    <source>
        <dbReference type="EMBL" id="KAG2219676.1"/>
    </source>
</evidence>
<name>A0A8H7S188_9FUNG</name>
<protein>
    <submittedName>
        <fullName evidence="1">Uncharacterized protein</fullName>
    </submittedName>
</protein>
<accession>A0A8H7S188</accession>
<keyword evidence="2" id="KW-1185">Reference proteome</keyword>
<gene>
    <name evidence="1" type="ORF">INT45_011860</name>
</gene>
<dbReference type="OrthoDB" id="2290169at2759"/>
<organism evidence="1 2">
    <name type="scientific">Circinella minor</name>
    <dbReference type="NCBI Taxonomy" id="1195481"/>
    <lineage>
        <taxon>Eukaryota</taxon>
        <taxon>Fungi</taxon>
        <taxon>Fungi incertae sedis</taxon>
        <taxon>Mucoromycota</taxon>
        <taxon>Mucoromycotina</taxon>
        <taxon>Mucoromycetes</taxon>
        <taxon>Mucorales</taxon>
        <taxon>Lichtheimiaceae</taxon>
        <taxon>Circinella</taxon>
    </lineage>
</organism>
<reference evidence="1 2" key="1">
    <citation type="submission" date="2020-12" db="EMBL/GenBank/DDBJ databases">
        <title>Metabolic potential, ecology and presence of endohyphal bacteria is reflected in genomic diversity of Mucoromycotina.</title>
        <authorList>
            <person name="Muszewska A."/>
            <person name="Okrasinska A."/>
            <person name="Steczkiewicz K."/>
            <person name="Drgas O."/>
            <person name="Orlowska M."/>
            <person name="Perlinska-Lenart U."/>
            <person name="Aleksandrzak-Piekarczyk T."/>
            <person name="Szatraj K."/>
            <person name="Zielenkiewicz U."/>
            <person name="Pilsyk S."/>
            <person name="Malc E."/>
            <person name="Mieczkowski P."/>
            <person name="Kruszewska J.S."/>
            <person name="Biernat P."/>
            <person name="Pawlowska J."/>
        </authorList>
    </citation>
    <scope>NUCLEOTIDE SEQUENCE [LARGE SCALE GENOMIC DNA]</scope>
    <source>
        <strain evidence="1 2">CBS 142.35</strain>
    </source>
</reference>
<dbReference type="Proteomes" id="UP000646827">
    <property type="component" value="Unassembled WGS sequence"/>
</dbReference>
<proteinExistence type="predicted"/>
<dbReference type="SUPFAM" id="SSF52047">
    <property type="entry name" value="RNI-like"/>
    <property type="match status" value="1"/>
</dbReference>
<evidence type="ECO:0000313" key="2">
    <source>
        <dbReference type="Proteomes" id="UP000646827"/>
    </source>
</evidence>
<sequence>MASYQTTTLVKNFQKNFDYFTTFNMQSLMMTYSSRHNLTTISNAFESPEYVLDLLRGFPLLESFTLAFTASEDRRWIGIEYLDYIHQLCPRLHTFKLDNAPLYVTKLSDQESTDTFVNSDTQKMQHLELRSPVFYDFEQFFLFHTYVTYKYKSILSLTAYNIRITTIRDNNNSSNTISAASLPLEKQLSKPPSTIWENLEELKFMGIRSSSAISVCKAIIQEAGKNGKLTYIFMSGKYVHKNKVHPIVVNLAWIREFCPYLKTLDMNYISLLNSDVYYLDDDILFDDNGSQPVCQGTLFRKLCLRRGTNTSTWNVQACKFERKSTSIKAIVAD</sequence>
<comment type="caution">
    <text evidence="1">The sequence shown here is derived from an EMBL/GenBank/DDBJ whole genome shotgun (WGS) entry which is preliminary data.</text>
</comment>